<feature type="compositionally biased region" description="Basic residues" evidence="1">
    <location>
        <begin position="1"/>
        <end position="14"/>
    </location>
</feature>
<gene>
    <name evidence="2" type="ORF">AVDCRST_MAG48-3739</name>
</gene>
<dbReference type="AlphaFoldDB" id="A0A6J4LUX6"/>
<feature type="non-terminal residue" evidence="2">
    <location>
        <position position="1"/>
    </location>
</feature>
<feature type="compositionally biased region" description="Low complexity" evidence="1">
    <location>
        <begin position="38"/>
        <end position="51"/>
    </location>
</feature>
<accession>A0A6J4LUX6</accession>
<sequence length="51" mass="5500">RCRRRAGGRHRRRPRDGGARGAGHPGARAGRRPRPRRAGPVARRAAGAGRV</sequence>
<proteinExistence type="predicted"/>
<dbReference type="EMBL" id="CADCTS010000522">
    <property type="protein sequence ID" value="CAA9342664.1"/>
    <property type="molecule type" value="Genomic_DNA"/>
</dbReference>
<protein>
    <submittedName>
        <fullName evidence="2">Uncharacterized protein</fullName>
    </submittedName>
</protein>
<feature type="non-terminal residue" evidence="2">
    <location>
        <position position="51"/>
    </location>
</feature>
<feature type="region of interest" description="Disordered" evidence="1">
    <location>
        <begin position="1"/>
        <end position="51"/>
    </location>
</feature>
<evidence type="ECO:0000256" key="1">
    <source>
        <dbReference type="SAM" id="MobiDB-lite"/>
    </source>
</evidence>
<reference evidence="2" key="1">
    <citation type="submission" date="2020-02" db="EMBL/GenBank/DDBJ databases">
        <authorList>
            <person name="Meier V. D."/>
        </authorList>
    </citation>
    <scope>NUCLEOTIDE SEQUENCE</scope>
    <source>
        <strain evidence="2">AVDCRST_MAG48</strain>
    </source>
</reference>
<organism evidence="2">
    <name type="scientific">uncultured Friedmanniella sp</name>
    <dbReference type="NCBI Taxonomy" id="335381"/>
    <lineage>
        <taxon>Bacteria</taxon>
        <taxon>Bacillati</taxon>
        <taxon>Actinomycetota</taxon>
        <taxon>Actinomycetes</taxon>
        <taxon>Propionibacteriales</taxon>
        <taxon>Nocardioidaceae</taxon>
        <taxon>Friedmanniella</taxon>
        <taxon>environmental samples</taxon>
    </lineage>
</organism>
<name>A0A6J4LUX6_9ACTN</name>
<evidence type="ECO:0000313" key="2">
    <source>
        <dbReference type="EMBL" id="CAA9342664.1"/>
    </source>
</evidence>